<proteinExistence type="predicted"/>
<protein>
    <recommendedName>
        <fullName evidence="3">Bacteriocin biosynthesis cyclodehydratase domain-containing protein</fullName>
    </recommendedName>
</protein>
<evidence type="ECO:0000313" key="1">
    <source>
        <dbReference type="EMBL" id="NYJ73857.1"/>
    </source>
</evidence>
<dbReference type="AlphaFoldDB" id="A0A853DB82"/>
<dbReference type="RefSeq" id="WP_179479354.1">
    <property type="nucleotide sequence ID" value="NZ_JACCFW010000001.1"/>
</dbReference>
<gene>
    <name evidence="1" type="ORF">HNR15_000820</name>
</gene>
<comment type="caution">
    <text evidence="1">The sequence shown here is derived from an EMBL/GenBank/DDBJ whole genome shotgun (WGS) entry which is preliminary data.</text>
</comment>
<name>A0A853DB82_9MICO</name>
<dbReference type="EMBL" id="JACCFW010000001">
    <property type="protein sequence ID" value="NYJ73857.1"/>
    <property type="molecule type" value="Genomic_DNA"/>
</dbReference>
<sequence length="269" mass="27451">MSTAAVPLRAHLRDPGEVALGLGAERALVLSGLSDAETRAVIGLGPMTARQWGSAHLVRPPSTRWPDVVRLLGDAASRLTGPDAVSGSVTVAGVGSVPDAIRDVLTGMGARADPDHTTLAVLIAAEHVPARAAERWRRDGVPHLPVVLGAGRAVIGPLIRPGVGPCLGCLDHHRAVRDPGWAAIAAGGPWDDVAAIGVDAPGVLGMLGPVSAPADLRAVVSGLVGLVARGHLSGQPLPVGVSVTVTTPSPRVQHRLWRAHPRCCPDADG</sequence>
<dbReference type="Gene3D" id="3.40.50.720">
    <property type="entry name" value="NAD(P)-binding Rossmann-like Domain"/>
    <property type="match status" value="1"/>
</dbReference>
<evidence type="ECO:0008006" key="3">
    <source>
        <dbReference type="Google" id="ProtNLM"/>
    </source>
</evidence>
<keyword evidence="2" id="KW-1185">Reference proteome</keyword>
<dbReference type="Proteomes" id="UP000571817">
    <property type="component" value="Unassembled WGS sequence"/>
</dbReference>
<reference evidence="1 2" key="1">
    <citation type="submission" date="2020-07" db="EMBL/GenBank/DDBJ databases">
        <title>Sequencing the genomes of 1000 actinobacteria strains.</title>
        <authorList>
            <person name="Klenk H.-P."/>
        </authorList>
    </citation>
    <scope>NUCLEOTIDE SEQUENCE [LARGE SCALE GENOMIC DNA]</scope>
    <source>
        <strain evidence="1 2">DSM 29531</strain>
    </source>
</reference>
<accession>A0A853DB82</accession>
<evidence type="ECO:0000313" key="2">
    <source>
        <dbReference type="Proteomes" id="UP000571817"/>
    </source>
</evidence>
<organism evidence="1 2">
    <name type="scientific">Allobranchiibius huperziae</name>
    <dbReference type="NCBI Taxonomy" id="1874116"/>
    <lineage>
        <taxon>Bacteria</taxon>
        <taxon>Bacillati</taxon>
        <taxon>Actinomycetota</taxon>
        <taxon>Actinomycetes</taxon>
        <taxon>Micrococcales</taxon>
        <taxon>Dermacoccaceae</taxon>
        <taxon>Allobranchiibius</taxon>
    </lineage>
</organism>